<dbReference type="SUPFAM" id="SSF53474">
    <property type="entry name" value="alpha/beta-Hydrolases"/>
    <property type="match status" value="1"/>
</dbReference>
<gene>
    <name evidence="2" type="ORF">Snoj_23530</name>
</gene>
<dbReference type="PANTHER" id="PTHR43433:SF5">
    <property type="entry name" value="AB HYDROLASE-1 DOMAIN-CONTAINING PROTEIN"/>
    <property type="match status" value="1"/>
</dbReference>
<dbReference type="InterPro" id="IPR050471">
    <property type="entry name" value="AB_hydrolase"/>
</dbReference>
<dbReference type="InterPro" id="IPR029058">
    <property type="entry name" value="AB_hydrolase_fold"/>
</dbReference>
<dbReference type="EMBL" id="BNEC01000003">
    <property type="protein sequence ID" value="GHI68435.1"/>
    <property type="molecule type" value="Genomic_DNA"/>
</dbReference>
<proteinExistence type="predicted"/>
<dbReference type="RefSeq" id="WP_189744765.1">
    <property type="nucleotide sequence ID" value="NZ_BMRL01000016.1"/>
</dbReference>
<evidence type="ECO:0000313" key="2">
    <source>
        <dbReference type="EMBL" id="GHI68435.1"/>
    </source>
</evidence>
<keyword evidence="3" id="KW-1185">Reference proteome</keyword>
<dbReference type="InterPro" id="IPR000073">
    <property type="entry name" value="AB_hydrolase_1"/>
</dbReference>
<dbReference type="PANTHER" id="PTHR43433">
    <property type="entry name" value="HYDROLASE, ALPHA/BETA FOLD FAMILY PROTEIN"/>
    <property type="match status" value="1"/>
</dbReference>
<dbReference type="GeneID" id="95594724"/>
<organism evidence="2 3">
    <name type="scientific">Streptomyces nojiriensis</name>
    <dbReference type="NCBI Taxonomy" id="66374"/>
    <lineage>
        <taxon>Bacteria</taxon>
        <taxon>Bacillati</taxon>
        <taxon>Actinomycetota</taxon>
        <taxon>Actinomycetes</taxon>
        <taxon>Kitasatosporales</taxon>
        <taxon>Streptomycetaceae</taxon>
        <taxon>Streptomyces</taxon>
    </lineage>
</organism>
<evidence type="ECO:0000313" key="3">
    <source>
        <dbReference type="Proteomes" id="UP000613974"/>
    </source>
</evidence>
<keyword evidence="2" id="KW-0378">Hydrolase</keyword>
<protein>
    <submittedName>
        <fullName evidence="2">Alpha/beta hydrolase</fullName>
    </submittedName>
</protein>
<dbReference type="Gene3D" id="3.40.50.1820">
    <property type="entry name" value="alpha/beta hydrolase"/>
    <property type="match status" value="1"/>
</dbReference>
<feature type="domain" description="AB hydrolase-1" evidence="1">
    <location>
        <begin position="40"/>
        <end position="136"/>
    </location>
</feature>
<dbReference type="Proteomes" id="UP000613974">
    <property type="component" value="Unassembled WGS sequence"/>
</dbReference>
<reference evidence="3" key="1">
    <citation type="submission" date="2023-07" db="EMBL/GenBank/DDBJ databases">
        <title>Whole genome shotgun sequence of Streptomyces nojiriensis NBRC 13794.</title>
        <authorList>
            <person name="Komaki H."/>
            <person name="Tamura T."/>
        </authorList>
    </citation>
    <scope>NUCLEOTIDE SEQUENCE [LARGE SCALE GENOMIC DNA]</scope>
    <source>
        <strain evidence="3">NBRC 13794</strain>
    </source>
</reference>
<accession>A0ABQ3SJW6</accession>
<sequence length="287" mass="29773">MPTNAASAAAAVTRTLAVPGATLHFQVAGRGPVLLLSQSGEGDADRTVDLVPHLTDTFTVVTYDRRGLSRSTLDDPAGPVTMAEHADDVARLLAEVTDGPALMAGFSMGAAIGLQAVARHPGLLSTLIAHEPVMPNLLAGADRAEHLAELTAIQDVHAAGGLPAAFPAIARHLGIDPSHDETEDGLTPQPMTPRRQANFGFFIGTEFTAVTTDALDPAGPVRAAARAGTRIIAATGRTTRPTVHTYRCALALAERLGTEPVEFPGGHNGNTAFPRATAQTLKTLLGR</sequence>
<name>A0ABQ3SJW6_9ACTN</name>
<dbReference type="GO" id="GO:0016787">
    <property type="term" value="F:hydrolase activity"/>
    <property type="evidence" value="ECO:0007669"/>
    <property type="project" value="UniProtKB-KW"/>
</dbReference>
<evidence type="ECO:0000259" key="1">
    <source>
        <dbReference type="Pfam" id="PF00561"/>
    </source>
</evidence>
<comment type="caution">
    <text evidence="2">The sequence shown here is derived from an EMBL/GenBank/DDBJ whole genome shotgun (WGS) entry which is preliminary data.</text>
</comment>
<dbReference type="Pfam" id="PF00561">
    <property type="entry name" value="Abhydrolase_1"/>
    <property type="match status" value="1"/>
</dbReference>